<accession>A0A9W9NWE4</accession>
<keyword evidence="2" id="KW-0238">DNA-binding</keyword>
<dbReference type="GO" id="GO:0003677">
    <property type="term" value="F:DNA binding"/>
    <property type="evidence" value="ECO:0007669"/>
    <property type="project" value="UniProtKB-KW"/>
</dbReference>
<dbReference type="CDD" id="cd00067">
    <property type="entry name" value="GAL4"/>
    <property type="match status" value="1"/>
</dbReference>
<dbReference type="Proteomes" id="UP001147733">
    <property type="component" value="Unassembled WGS sequence"/>
</dbReference>
<dbReference type="GO" id="GO:0008270">
    <property type="term" value="F:zinc ion binding"/>
    <property type="evidence" value="ECO:0007669"/>
    <property type="project" value="InterPro"/>
</dbReference>
<dbReference type="AlphaFoldDB" id="A0A9W9NWE4"/>
<dbReference type="OrthoDB" id="4222821at2759"/>
<dbReference type="Pfam" id="PF00172">
    <property type="entry name" value="Zn_clus"/>
    <property type="match status" value="1"/>
</dbReference>
<dbReference type="GeneID" id="81385172"/>
<evidence type="ECO:0000313" key="7">
    <source>
        <dbReference type="Proteomes" id="UP001147733"/>
    </source>
</evidence>
<dbReference type="SMART" id="SM00066">
    <property type="entry name" value="GAL4"/>
    <property type="match status" value="1"/>
</dbReference>
<reference evidence="6" key="1">
    <citation type="submission" date="2022-11" db="EMBL/GenBank/DDBJ databases">
        <authorList>
            <person name="Petersen C."/>
        </authorList>
    </citation>
    <scope>NUCLEOTIDE SEQUENCE</scope>
    <source>
        <strain evidence="6">IBT 23319</strain>
    </source>
</reference>
<proteinExistence type="predicted"/>
<name>A0A9W9NWE4_PENCI</name>
<keyword evidence="7" id="KW-1185">Reference proteome</keyword>
<protein>
    <recommendedName>
        <fullName evidence="5">Zn(2)-C6 fungal-type domain-containing protein</fullName>
    </recommendedName>
</protein>
<dbReference type="Gene3D" id="4.10.240.10">
    <property type="entry name" value="Zn(2)-C6 fungal-type DNA-binding domain"/>
    <property type="match status" value="1"/>
</dbReference>
<feature type="domain" description="Zn(2)-C6 fungal-type" evidence="5">
    <location>
        <begin position="12"/>
        <end position="43"/>
    </location>
</feature>
<comment type="caution">
    <text evidence="6">The sequence shown here is derived from an EMBL/GenBank/DDBJ whole genome shotgun (WGS) entry which is preliminary data.</text>
</comment>
<dbReference type="InterPro" id="IPR001138">
    <property type="entry name" value="Zn2Cys6_DnaBD"/>
</dbReference>
<evidence type="ECO:0000256" key="3">
    <source>
        <dbReference type="ARBA" id="ARBA00023163"/>
    </source>
</evidence>
<evidence type="ECO:0000256" key="4">
    <source>
        <dbReference type="ARBA" id="ARBA00023242"/>
    </source>
</evidence>
<reference evidence="6" key="2">
    <citation type="journal article" date="2023" name="IMA Fungus">
        <title>Comparative genomic study of the Penicillium genus elucidates a diverse pangenome and 15 lateral gene transfer events.</title>
        <authorList>
            <person name="Petersen C."/>
            <person name="Sorensen T."/>
            <person name="Nielsen M.R."/>
            <person name="Sondergaard T.E."/>
            <person name="Sorensen J.L."/>
            <person name="Fitzpatrick D.A."/>
            <person name="Frisvad J.C."/>
            <person name="Nielsen K.L."/>
        </authorList>
    </citation>
    <scope>NUCLEOTIDE SEQUENCE</scope>
    <source>
        <strain evidence="6">IBT 23319</strain>
    </source>
</reference>
<evidence type="ECO:0000256" key="2">
    <source>
        <dbReference type="ARBA" id="ARBA00023125"/>
    </source>
</evidence>
<dbReference type="GO" id="GO:0000981">
    <property type="term" value="F:DNA-binding transcription factor activity, RNA polymerase II-specific"/>
    <property type="evidence" value="ECO:0007669"/>
    <property type="project" value="InterPro"/>
</dbReference>
<keyword evidence="1" id="KW-0805">Transcription regulation</keyword>
<dbReference type="EMBL" id="JAPQKT010000006">
    <property type="protein sequence ID" value="KAJ5227081.1"/>
    <property type="molecule type" value="Genomic_DNA"/>
</dbReference>
<dbReference type="SUPFAM" id="SSF57701">
    <property type="entry name" value="Zn2/Cys6 DNA-binding domain"/>
    <property type="match status" value="1"/>
</dbReference>
<dbReference type="PROSITE" id="PS00463">
    <property type="entry name" value="ZN2_CY6_FUNGAL_1"/>
    <property type="match status" value="1"/>
</dbReference>
<keyword evidence="3" id="KW-0804">Transcription</keyword>
<organism evidence="6 7">
    <name type="scientific">Penicillium citrinum</name>
    <dbReference type="NCBI Taxonomy" id="5077"/>
    <lineage>
        <taxon>Eukaryota</taxon>
        <taxon>Fungi</taxon>
        <taxon>Dikarya</taxon>
        <taxon>Ascomycota</taxon>
        <taxon>Pezizomycotina</taxon>
        <taxon>Eurotiomycetes</taxon>
        <taxon>Eurotiomycetidae</taxon>
        <taxon>Eurotiales</taxon>
        <taxon>Aspergillaceae</taxon>
        <taxon>Penicillium</taxon>
    </lineage>
</organism>
<evidence type="ECO:0000256" key="1">
    <source>
        <dbReference type="ARBA" id="ARBA00023015"/>
    </source>
</evidence>
<keyword evidence="4" id="KW-0539">Nucleus</keyword>
<dbReference type="RefSeq" id="XP_056499446.1">
    <property type="nucleotide sequence ID" value="XM_056646005.1"/>
</dbReference>
<sequence>MTAESLGNRRSACDRCRRHKLRCERGDAVRCRRCEKADVECIMGPALRSGRPHQLDHTINHGMRYTNIHQVPPDVHRADESTLHLATPSGFTSSESDVAFPRIFSPTNLEDFGHFWIQSFDPGSSVAQLPNATPIAPVSESRKDCLKKLSDLQAGIVVDIETVKGCITADKCPEAINSSDSNPITGQNRMIGRVLDYSTSLIEILNEFQPPTGSEPFELTCDMPTMFVLLSCYVGLVRIYRTLLSCVLDCLPVLLGIEQPVPQLFPGMQLGGFKLEARLDLQVQILVQISEDMLRTIESRFGLLGHIFQPSSDTLSNGKAARILSSMLEEEANEQPPLYQPRGYCDPLKIILGRLKGSV</sequence>
<evidence type="ECO:0000313" key="6">
    <source>
        <dbReference type="EMBL" id="KAJ5227081.1"/>
    </source>
</evidence>
<dbReference type="InterPro" id="IPR036864">
    <property type="entry name" value="Zn2-C6_fun-type_DNA-bd_sf"/>
</dbReference>
<evidence type="ECO:0000259" key="5">
    <source>
        <dbReference type="PROSITE" id="PS50048"/>
    </source>
</evidence>
<gene>
    <name evidence="6" type="ORF">N7469_007087</name>
</gene>
<dbReference type="PROSITE" id="PS50048">
    <property type="entry name" value="ZN2_CY6_FUNGAL_2"/>
    <property type="match status" value="1"/>
</dbReference>